<feature type="region of interest" description="Disordered" evidence="1">
    <location>
        <begin position="295"/>
        <end position="352"/>
    </location>
</feature>
<evidence type="ECO:0000313" key="2">
    <source>
        <dbReference type="EMBL" id="OLP96986.1"/>
    </source>
</evidence>
<feature type="compositionally biased region" description="Acidic residues" evidence="1">
    <location>
        <begin position="544"/>
        <end position="563"/>
    </location>
</feature>
<evidence type="ECO:0000256" key="1">
    <source>
        <dbReference type="SAM" id="MobiDB-lite"/>
    </source>
</evidence>
<name>A0A1Q9DP84_SYMMI</name>
<dbReference type="OrthoDB" id="431041at2759"/>
<feature type="compositionally biased region" description="Basic and acidic residues" evidence="1">
    <location>
        <begin position="525"/>
        <end position="543"/>
    </location>
</feature>
<feature type="region of interest" description="Disordered" evidence="1">
    <location>
        <begin position="7"/>
        <end position="44"/>
    </location>
</feature>
<evidence type="ECO:0000313" key="3">
    <source>
        <dbReference type="Proteomes" id="UP000186817"/>
    </source>
</evidence>
<gene>
    <name evidence="2" type="ORF">AK812_SmicGene20699</name>
</gene>
<sequence length="642" mass="71589">MALVLKANVAPSSHAGDGPRPRSSCQGRPATSPAAPAAAGSSKTEFTLVNTPREVVIRSRCLMQRGSAGPRRVVLPRELVPVGSRVEHDNSGEACTSKSRCVRATLFVGDGLQTVPVELVSAQRVAKRQVTGRAGAGPPIADKDALRHDVPPLTPELRGDLKQKLDSLVSVCRTDFKAHPRSVRFFLRELWEVCQLLKVPCLPRPYRKNLAGPLQQFVMNIPNWLPADLAPSSAELSEDSFITLTVMLALDSIPWEFKFNQISRNTQGLPLARWVTNSFAYLIVTWVKNGAMPARLRQEAPPPPGEHKATASSSASRKQQGKDLSKTTRGQYLQHREGAPMGGGTPDATSANKPHLEKVLFKTRKGLRLQFDANPNLDQWINSEVKHDKLRGKYVKHTGEVLKKAERDTYTQYRHRHVARCRLGDDADKLSRITNKYMPRIADESRVFVLRFPEQATQLLRRARKIRRKVKAKQKGEERNVPGRCSKKGDGKQRVTKAIPGQPPRGGKESKHVTKEGTTHVPEQPLKKSKTEERIQHAIKARDEEEESVPDWGDDTFDTEENPEPANTATGTAKGDAQVVTRRHRRSPAFEDRPVVPCQQLFSLMENRGYPTVSPVLQRQRLVVIQRVLKGQRLQADLGRTP</sequence>
<dbReference type="EMBL" id="LSRX01000449">
    <property type="protein sequence ID" value="OLP96986.1"/>
    <property type="molecule type" value="Genomic_DNA"/>
</dbReference>
<organism evidence="2 3">
    <name type="scientific">Symbiodinium microadriaticum</name>
    <name type="common">Dinoflagellate</name>
    <name type="synonym">Zooxanthella microadriatica</name>
    <dbReference type="NCBI Taxonomy" id="2951"/>
    <lineage>
        <taxon>Eukaryota</taxon>
        <taxon>Sar</taxon>
        <taxon>Alveolata</taxon>
        <taxon>Dinophyceae</taxon>
        <taxon>Suessiales</taxon>
        <taxon>Symbiodiniaceae</taxon>
        <taxon>Symbiodinium</taxon>
    </lineage>
</organism>
<feature type="compositionally biased region" description="Low complexity" evidence="1">
    <location>
        <begin position="29"/>
        <end position="42"/>
    </location>
</feature>
<accession>A0A1Q9DP84</accession>
<comment type="caution">
    <text evidence="2">The sequence shown here is derived from an EMBL/GenBank/DDBJ whole genome shotgun (WGS) entry which is preliminary data.</text>
</comment>
<keyword evidence="3" id="KW-1185">Reference proteome</keyword>
<proteinExistence type="predicted"/>
<dbReference type="AlphaFoldDB" id="A0A1Q9DP84"/>
<feature type="compositionally biased region" description="Basic and acidic residues" evidence="1">
    <location>
        <begin position="474"/>
        <end position="493"/>
    </location>
</feature>
<feature type="region of interest" description="Disordered" evidence="1">
    <location>
        <begin position="468"/>
        <end position="579"/>
    </location>
</feature>
<feature type="compositionally biased region" description="Basic and acidic residues" evidence="1">
    <location>
        <begin position="506"/>
        <end position="518"/>
    </location>
</feature>
<protein>
    <submittedName>
        <fullName evidence="2">Uncharacterized protein</fullName>
    </submittedName>
</protein>
<reference evidence="2 3" key="1">
    <citation type="submission" date="2016-02" db="EMBL/GenBank/DDBJ databases">
        <title>Genome analysis of coral dinoflagellate symbionts highlights evolutionary adaptations to a symbiotic lifestyle.</title>
        <authorList>
            <person name="Aranda M."/>
            <person name="Li Y."/>
            <person name="Liew Y.J."/>
            <person name="Baumgarten S."/>
            <person name="Simakov O."/>
            <person name="Wilson M."/>
            <person name="Piel J."/>
            <person name="Ashoor H."/>
            <person name="Bougouffa S."/>
            <person name="Bajic V.B."/>
            <person name="Ryu T."/>
            <person name="Ravasi T."/>
            <person name="Bayer T."/>
            <person name="Micklem G."/>
            <person name="Kim H."/>
            <person name="Bhak J."/>
            <person name="Lajeunesse T.C."/>
            <person name="Voolstra C.R."/>
        </authorList>
    </citation>
    <scope>NUCLEOTIDE SEQUENCE [LARGE SCALE GENOMIC DNA]</scope>
    <source>
        <strain evidence="2 3">CCMP2467</strain>
    </source>
</reference>
<dbReference type="Proteomes" id="UP000186817">
    <property type="component" value="Unassembled WGS sequence"/>
</dbReference>